<proteinExistence type="predicted"/>
<dbReference type="PANTHER" id="PTHR22726:SF1">
    <property type="entry name" value="METALLOENDOPEPTIDASE OMA1, MITOCHONDRIAL"/>
    <property type="match status" value="1"/>
</dbReference>
<evidence type="ECO:0000256" key="4">
    <source>
        <dbReference type="ARBA" id="ARBA00022801"/>
    </source>
</evidence>
<keyword evidence="6 8" id="KW-0482">Metalloprotease</keyword>
<evidence type="ECO:0000313" key="9">
    <source>
        <dbReference type="Proteomes" id="UP000748308"/>
    </source>
</evidence>
<feature type="domain" description="Peptidase M48" evidence="7">
    <location>
        <begin position="96"/>
        <end position="286"/>
    </location>
</feature>
<dbReference type="PANTHER" id="PTHR22726">
    <property type="entry name" value="METALLOENDOPEPTIDASE OMA1"/>
    <property type="match status" value="1"/>
</dbReference>
<dbReference type="InterPro" id="IPR001915">
    <property type="entry name" value="Peptidase_M48"/>
</dbReference>
<keyword evidence="5" id="KW-0862">Zinc</keyword>
<dbReference type="CDD" id="cd07324">
    <property type="entry name" value="M48C_Oma1-like"/>
    <property type="match status" value="1"/>
</dbReference>
<sequence>MGRIRASQAGPASAGAHPSRGLVLAALFWATLAVPCAAQWGRESPGRSGPDLPADFALGLEVTTALARSIGFVDDDAWLERLNDIGYRVASVTGDDTHYSFAILDLPEPNAIALPGGFLMVTRGMMAIDITDDELAHLLGHEISHVQLGHHARAARVNTVISLARTALLVGVLMGARDAGGSRERVVVSDDPGRRDWAVGLTGPEALVQASSLFGGVLQALLESGYSRRYEFEADAGGQRLAVWAGYSPEAGVELLERLHERSFEGNRYSYWRTHPYFEDRVARARVRVTRHRPPREFPDDTAYRQRQALFFAQAAEGVSDEEQALQLFRRAQWCEPAGIASLATGLSLVRFKERREGRVPPILRRHGPLIAAYDSLIARAESTDPEWPELEQARAEREALARKGEELLPEYERALSLPDAPTQLLRRFAENYPRHERASEARYRLGLHLALGGRAAEAVDELLPLLGDARAPAPTDGIAQARTDSAASAWADGAASAWADSAASAWADSAAAALLLALPELDDLSVCHRIQAEASLAAAEGPAAAVARAARLRLDELVAGDLPLEQGGRYLSLHPNAPWSDAVRRKVEARAQQVYLTGRVQEGMQRYQEALDAYFEVLAFARESPAAAQAAEGAERINRLEPFE</sequence>
<evidence type="ECO:0000256" key="1">
    <source>
        <dbReference type="ARBA" id="ARBA00001947"/>
    </source>
</evidence>
<evidence type="ECO:0000256" key="3">
    <source>
        <dbReference type="ARBA" id="ARBA00022723"/>
    </source>
</evidence>
<dbReference type="GO" id="GO:0051603">
    <property type="term" value="P:proteolysis involved in protein catabolic process"/>
    <property type="evidence" value="ECO:0007669"/>
    <property type="project" value="TreeGrafter"/>
</dbReference>
<reference evidence="8" key="1">
    <citation type="submission" date="2019-03" db="EMBL/GenBank/DDBJ databases">
        <title>Lake Tanganyika Metagenome-Assembled Genomes (MAGs).</title>
        <authorList>
            <person name="Tran P."/>
        </authorList>
    </citation>
    <scope>NUCLEOTIDE SEQUENCE</scope>
    <source>
        <strain evidence="8">M_DeepCast_400m_m2_100</strain>
    </source>
</reference>
<accession>A0A938BPJ8</accession>
<evidence type="ECO:0000259" key="7">
    <source>
        <dbReference type="Pfam" id="PF01435"/>
    </source>
</evidence>
<keyword evidence="4" id="KW-0378">Hydrolase</keyword>
<name>A0A938BPJ8_UNCEI</name>
<gene>
    <name evidence="8" type="ORF">FJY75_11210</name>
</gene>
<evidence type="ECO:0000256" key="2">
    <source>
        <dbReference type="ARBA" id="ARBA00022670"/>
    </source>
</evidence>
<comment type="caution">
    <text evidence="8">The sequence shown here is derived from an EMBL/GenBank/DDBJ whole genome shotgun (WGS) entry which is preliminary data.</text>
</comment>
<evidence type="ECO:0000256" key="6">
    <source>
        <dbReference type="ARBA" id="ARBA00023049"/>
    </source>
</evidence>
<dbReference type="GO" id="GO:0004222">
    <property type="term" value="F:metalloendopeptidase activity"/>
    <property type="evidence" value="ECO:0007669"/>
    <property type="project" value="InterPro"/>
</dbReference>
<evidence type="ECO:0000313" key="8">
    <source>
        <dbReference type="EMBL" id="MBM3318408.1"/>
    </source>
</evidence>
<comment type="cofactor">
    <cofactor evidence="1">
        <name>Zn(2+)</name>
        <dbReference type="ChEBI" id="CHEBI:29105"/>
    </cofactor>
</comment>
<protein>
    <submittedName>
        <fullName evidence="8">M48 family metalloprotease</fullName>
    </submittedName>
</protein>
<dbReference type="EMBL" id="VGIY01000348">
    <property type="protein sequence ID" value="MBM3318408.1"/>
    <property type="molecule type" value="Genomic_DNA"/>
</dbReference>
<organism evidence="8 9">
    <name type="scientific">Eiseniibacteriota bacterium</name>
    <dbReference type="NCBI Taxonomy" id="2212470"/>
    <lineage>
        <taxon>Bacteria</taxon>
        <taxon>Candidatus Eiseniibacteriota</taxon>
    </lineage>
</organism>
<dbReference type="Proteomes" id="UP000748308">
    <property type="component" value="Unassembled WGS sequence"/>
</dbReference>
<dbReference type="GO" id="GO:0046872">
    <property type="term" value="F:metal ion binding"/>
    <property type="evidence" value="ECO:0007669"/>
    <property type="project" value="UniProtKB-KW"/>
</dbReference>
<keyword evidence="3" id="KW-0479">Metal-binding</keyword>
<keyword evidence="2" id="KW-0645">Protease</keyword>
<dbReference type="AlphaFoldDB" id="A0A938BPJ8"/>
<dbReference type="Gene3D" id="3.30.2010.10">
    <property type="entry name" value="Metalloproteases ('zincins'), catalytic domain"/>
    <property type="match status" value="1"/>
</dbReference>
<dbReference type="InterPro" id="IPR051156">
    <property type="entry name" value="Mito/Outer_Membr_Metalloprot"/>
</dbReference>
<dbReference type="Pfam" id="PF01435">
    <property type="entry name" value="Peptidase_M48"/>
    <property type="match status" value="1"/>
</dbReference>
<dbReference type="GO" id="GO:0016020">
    <property type="term" value="C:membrane"/>
    <property type="evidence" value="ECO:0007669"/>
    <property type="project" value="TreeGrafter"/>
</dbReference>
<evidence type="ECO:0000256" key="5">
    <source>
        <dbReference type="ARBA" id="ARBA00022833"/>
    </source>
</evidence>